<sequence length="208" mass="23333">MDFHYLVQSQFIDKNNLVRISAALNEFHANKDAIIDARVCRGKANKVVNNWYILKLELMQSVIPSIRNSGVTAQWSADATEHVHITEIKVPVRSDEKQNIKALADAARSHMDNKDTDDIEVLQHKPVGSVPLPLHSFAIGHIAFHLAYDPSIQNISIDDVTLKFNLPDLRPALSNFLHHEASSEHDHIHAIGGPRRARPNAVLPFKKV</sequence>
<gene>
    <name evidence="2" type="ORF">F5147DRAFT_650974</name>
</gene>
<evidence type="ECO:0000259" key="1">
    <source>
        <dbReference type="Pfam" id="PF20722"/>
    </source>
</evidence>
<evidence type="ECO:0000313" key="3">
    <source>
        <dbReference type="Proteomes" id="UP000823399"/>
    </source>
</evidence>
<dbReference type="InterPro" id="IPR049233">
    <property type="entry name" value="DUF6830"/>
</dbReference>
<keyword evidence="3" id="KW-1185">Reference proteome</keyword>
<reference evidence="2" key="1">
    <citation type="journal article" date="2020" name="New Phytol.">
        <title>Comparative genomics reveals dynamic genome evolution in host specialist ectomycorrhizal fungi.</title>
        <authorList>
            <person name="Lofgren L.A."/>
            <person name="Nguyen N.H."/>
            <person name="Vilgalys R."/>
            <person name="Ruytinx J."/>
            <person name="Liao H.L."/>
            <person name="Branco S."/>
            <person name="Kuo A."/>
            <person name="LaButti K."/>
            <person name="Lipzen A."/>
            <person name="Andreopoulos W."/>
            <person name="Pangilinan J."/>
            <person name="Riley R."/>
            <person name="Hundley H."/>
            <person name="Na H."/>
            <person name="Barry K."/>
            <person name="Grigoriev I.V."/>
            <person name="Stajich J.E."/>
            <person name="Kennedy P.G."/>
        </authorList>
    </citation>
    <scope>NUCLEOTIDE SEQUENCE</scope>
    <source>
        <strain evidence="2">FC423</strain>
    </source>
</reference>
<organism evidence="2 3">
    <name type="scientific">Suillus discolor</name>
    <dbReference type="NCBI Taxonomy" id="1912936"/>
    <lineage>
        <taxon>Eukaryota</taxon>
        <taxon>Fungi</taxon>
        <taxon>Dikarya</taxon>
        <taxon>Basidiomycota</taxon>
        <taxon>Agaricomycotina</taxon>
        <taxon>Agaricomycetes</taxon>
        <taxon>Agaricomycetidae</taxon>
        <taxon>Boletales</taxon>
        <taxon>Suillineae</taxon>
        <taxon>Suillaceae</taxon>
        <taxon>Suillus</taxon>
    </lineage>
</organism>
<dbReference type="EMBL" id="JABBWM010000015">
    <property type="protein sequence ID" value="KAG2112343.1"/>
    <property type="molecule type" value="Genomic_DNA"/>
</dbReference>
<feature type="domain" description="DUF6830" evidence="1">
    <location>
        <begin position="121"/>
        <end position="208"/>
    </location>
</feature>
<dbReference type="RefSeq" id="XP_041295274.1">
    <property type="nucleotide sequence ID" value="XM_041433491.1"/>
</dbReference>
<dbReference type="GeneID" id="64695750"/>
<accession>A0A9P7FAI4</accession>
<dbReference type="AlphaFoldDB" id="A0A9P7FAI4"/>
<dbReference type="OrthoDB" id="3232986at2759"/>
<evidence type="ECO:0000313" key="2">
    <source>
        <dbReference type="EMBL" id="KAG2112343.1"/>
    </source>
</evidence>
<name>A0A9P7FAI4_9AGAM</name>
<proteinExistence type="predicted"/>
<comment type="caution">
    <text evidence="2">The sequence shown here is derived from an EMBL/GenBank/DDBJ whole genome shotgun (WGS) entry which is preliminary data.</text>
</comment>
<protein>
    <recommendedName>
        <fullName evidence="1">DUF6830 domain-containing protein</fullName>
    </recommendedName>
</protein>
<dbReference type="Pfam" id="PF20722">
    <property type="entry name" value="DUF6830"/>
    <property type="match status" value="1"/>
</dbReference>
<dbReference type="Proteomes" id="UP000823399">
    <property type="component" value="Unassembled WGS sequence"/>
</dbReference>